<dbReference type="InterPro" id="IPR035965">
    <property type="entry name" value="PAS-like_dom_sf"/>
</dbReference>
<feature type="transmembrane region" description="Helical" evidence="16">
    <location>
        <begin position="198"/>
        <end position="220"/>
    </location>
</feature>
<dbReference type="InterPro" id="IPR011006">
    <property type="entry name" value="CheY-like_superfamily"/>
</dbReference>
<feature type="modified residue" description="4-aspartylphosphate" evidence="15">
    <location>
        <position position="864"/>
    </location>
</feature>
<evidence type="ECO:0000256" key="3">
    <source>
        <dbReference type="ARBA" id="ARBA00012438"/>
    </source>
</evidence>
<feature type="modified residue" description="4-aspartylphosphate" evidence="15">
    <location>
        <position position="718"/>
    </location>
</feature>
<dbReference type="SMART" id="SM00448">
    <property type="entry name" value="REC"/>
    <property type="match status" value="2"/>
</dbReference>
<dbReference type="SMART" id="SM00387">
    <property type="entry name" value="HATPase_c"/>
    <property type="match status" value="1"/>
</dbReference>
<feature type="domain" description="PAS" evidence="19">
    <location>
        <begin position="279"/>
        <end position="315"/>
    </location>
</feature>
<dbReference type="PANTHER" id="PTHR45339">
    <property type="entry name" value="HYBRID SIGNAL TRANSDUCTION HISTIDINE KINASE J"/>
    <property type="match status" value="1"/>
</dbReference>
<evidence type="ECO:0000256" key="4">
    <source>
        <dbReference type="ARBA" id="ARBA00022475"/>
    </source>
</evidence>
<keyword evidence="12" id="KW-0902">Two-component regulatory system</keyword>
<evidence type="ECO:0000256" key="12">
    <source>
        <dbReference type="ARBA" id="ARBA00023012"/>
    </source>
</evidence>
<evidence type="ECO:0000256" key="2">
    <source>
        <dbReference type="ARBA" id="ARBA00004651"/>
    </source>
</evidence>
<dbReference type="SUPFAM" id="SSF158472">
    <property type="entry name" value="HAMP domain-like"/>
    <property type="match status" value="1"/>
</dbReference>
<evidence type="ECO:0000256" key="1">
    <source>
        <dbReference type="ARBA" id="ARBA00000085"/>
    </source>
</evidence>
<feature type="domain" description="PAC" evidence="20">
    <location>
        <begin position="354"/>
        <end position="405"/>
    </location>
</feature>
<dbReference type="InterPro" id="IPR008207">
    <property type="entry name" value="Sig_transdc_His_kin_Hpt_dom"/>
</dbReference>
<dbReference type="SUPFAM" id="SSF52172">
    <property type="entry name" value="CheY-like"/>
    <property type="match status" value="2"/>
</dbReference>
<dbReference type="EMBL" id="JBHUHX010000052">
    <property type="protein sequence ID" value="MFD2113728.1"/>
    <property type="molecule type" value="Genomic_DNA"/>
</dbReference>
<keyword evidence="8" id="KW-0547">Nucleotide-binding</keyword>
<dbReference type="CDD" id="cd17546">
    <property type="entry name" value="REC_hyHK_CKI1_RcsC-like"/>
    <property type="match status" value="2"/>
</dbReference>
<keyword evidence="24" id="KW-1185">Reference proteome</keyword>
<keyword evidence="10" id="KW-0067">ATP-binding</keyword>
<feature type="domain" description="HPt" evidence="22">
    <location>
        <begin position="976"/>
        <end position="1069"/>
    </location>
</feature>
<sequence>MSLPAERFRRLGLQGKFSLAFFAVALVVAAVISAAVYRVESDYALSALRLRLANIVGVGAANLDGDLHRRLSFAAGAESEPYLRLQTTFQSILASVPDLDDVYSMRADASGGIHFAVDAEDDPERAVPFGGLYTDASDLLRANFATLDAPLVETEFYTDPWGTWLSAYAPIRASDGTRVGVFGADISAEVVRSYGRSLIWLTMGVFLSTLPLILLTGWWMGRVLARPIAKLTDGAERIAAGDLSVRLNSARNDEIGTLARAFDRMAERLMESRVRIEESAARYRGIFEYAAEGIFQTTLDGEVVTVNPALRRMLGDRTLSLELAEVGDLGERFYARSEDRERLLTEVRERGGVTGFEVELRRIDGSSFWAGISLRLVERADGPPMLEGMVSDHTDRRQRQQAETEREAARLASEAKSGFLANMSHEIRTPLNAVMGLTDLVLRTELDQRQRDYLSKARIAAKSLLSVINDILDFSKIEAGRLELESAPFSLDEVLANLTEMFAYGAHEKEIELIVSADAQVPRALIGDPIRIGQILINLTSNAIKFTDRGEVMVSVDLVDPPPPDLAPEQTMLRIQVRDTGAGIPEDRLSAIFESFSQADQTITRRHGGTGLGLAIARDLSRLMGGDLSVASRLGEGSTFTATLRLGRQPERQQRMPTTPLDLRGLKVLVVDDNATSREILVGQLESFQMSAQAAASGEEALALMSDPAHAFDLVLMDWKMPGMNGLETTRRLRADLKLDKTPVVCMVSAYAREDLMQPAERSILDAFLNKPVNQSFLFDTIMGLFGHQDAAVTGAPLQRGIQTDTEVPDFTGRRVLLVEDIEMNRLVAIEWLTSAGFEVETAENGLQAVAQADPARYDVILMDLQMPVMDGLEATRRIRANPEKAGLPIIAMTAHALKGDLERCLNAGMNDYVAKPIDPDRLFAALARWVDPSGRASPGVSDKTSDVELAPDVRLAGLRLPGIDVAMGLARANKNSALYLKLLRGFGPAWGETLVQTREDLSAGRLEEARRRIHSIKGVAGNIGAVALYEAAQVVEQRIASGRCDADSDSWRALAVALSEVLDGLSALPGEPVREPVASSAEAEMGGDVLKDALVELTRLLDEDLALARDRLDRLRAPLERRFGSERLQSILDRIEDFDIDAAIETLHRLAEELDLDRTG</sequence>
<evidence type="ECO:0000256" key="16">
    <source>
        <dbReference type="SAM" id="Phobius"/>
    </source>
</evidence>
<dbReference type="InterPro" id="IPR036641">
    <property type="entry name" value="HPT_dom_sf"/>
</dbReference>
<feature type="domain" description="Response regulatory" evidence="18">
    <location>
        <begin position="815"/>
        <end position="931"/>
    </location>
</feature>
<evidence type="ECO:0000256" key="5">
    <source>
        <dbReference type="ARBA" id="ARBA00022553"/>
    </source>
</evidence>
<dbReference type="InterPro" id="IPR001789">
    <property type="entry name" value="Sig_transdc_resp-reg_receiver"/>
</dbReference>
<keyword evidence="9" id="KW-0418">Kinase</keyword>
<evidence type="ECO:0000256" key="11">
    <source>
        <dbReference type="ARBA" id="ARBA00022989"/>
    </source>
</evidence>
<dbReference type="Gene3D" id="3.40.50.2300">
    <property type="match status" value="2"/>
</dbReference>
<feature type="domain" description="Response regulatory" evidence="18">
    <location>
        <begin position="667"/>
        <end position="786"/>
    </location>
</feature>
<comment type="subcellular location">
    <subcellularLocation>
        <location evidence="2">Cell membrane</location>
        <topology evidence="2">Multi-pass membrane protein</topology>
    </subcellularLocation>
</comment>
<dbReference type="PROSITE" id="PS50885">
    <property type="entry name" value="HAMP"/>
    <property type="match status" value="1"/>
</dbReference>
<keyword evidence="7 16" id="KW-0812">Transmembrane</keyword>
<dbReference type="PRINTS" id="PR00344">
    <property type="entry name" value="BCTRLSENSOR"/>
</dbReference>
<dbReference type="Gene3D" id="1.20.120.160">
    <property type="entry name" value="HPT domain"/>
    <property type="match status" value="1"/>
</dbReference>
<keyword evidence="6" id="KW-0808">Transferase</keyword>
<feature type="domain" description="Histidine kinase" evidence="17">
    <location>
        <begin position="422"/>
        <end position="648"/>
    </location>
</feature>
<dbReference type="InterPro" id="IPR003594">
    <property type="entry name" value="HATPase_dom"/>
</dbReference>
<dbReference type="SMART" id="SM00091">
    <property type="entry name" value="PAS"/>
    <property type="match status" value="1"/>
</dbReference>
<dbReference type="InterPro" id="IPR000014">
    <property type="entry name" value="PAS"/>
</dbReference>
<evidence type="ECO:0000259" key="18">
    <source>
        <dbReference type="PROSITE" id="PS50110"/>
    </source>
</evidence>
<comment type="catalytic activity">
    <reaction evidence="1">
        <text>ATP + protein L-histidine = ADP + protein N-phospho-L-histidine.</text>
        <dbReference type="EC" id="2.7.13.3"/>
    </reaction>
</comment>
<evidence type="ECO:0000259" key="21">
    <source>
        <dbReference type="PROSITE" id="PS50885"/>
    </source>
</evidence>
<evidence type="ECO:0000256" key="8">
    <source>
        <dbReference type="ARBA" id="ARBA00022741"/>
    </source>
</evidence>
<accession>A0ABW4YE47</accession>
<dbReference type="InterPro" id="IPR000700">
    <property type="entry name" value="PAS-assoc_C"/>
</dbReference>
<dbReference type="InterPro" id="IPR036890">
    <property type="entry name" value="HATPase_C_sf"/>
</dbReference>
<dbReference type="Gene3D" id="3.30.565.10">
    <property type="entry name" value="Histidine kinase-like ATPase, C-terminal domain"/>
    <property type="match status" value="1"/>
</dbReference>
<evidence type="ECO:0000259" key="19">
    <source>
        <dbReference type="PROSITE" id="PS50112"/>
    </source>
</evidence>
<protein>
    <recommendedName>
        <fullName evidence="3">histidine kinase</fullName>
        <ecNumber evidence="3">2.7.13.3</ecNumber>
    </recommendedName>
</protein>
<evidence type="ECO:0000256" key="9">
    <source>
        <dbReference type="ARBA" id="ARBA00022777"/>
    </source>
</evidence>
<evidence type="ECO:0000256" key="13">
    <source>
        <dbReference type="ARBA" id="ARBA00023136"/>
    </source>
</evidence>
<evidence type="ECO:0000259" key="22">
    <source>
        <dbReference type="PROSITE" id="PS50894"/>
    </source>
</evidence>
<dbReference type="InterPro" id="IPR004358">
    <property type="entry name" value="Sig_transdc_His_kin-like_C"/>
</dbReference>
<name>A0ABW4YE47_9GAMM</name>
<feature type="domain" description="HAMP" evidence="21">
    <location>
        <begin position="222"/>
        <end position="274"/>
    </location>
</feature>
<evidence type="ECO:0000256" key="14">
    <source>
        <dbReference type="PROSITE-ProRule" id="PRU00110"/>
    </source>
</evidence>
<dbReference type="CDD" id="cd06225">
    <property type="entry name" value="HAMP"/>
    <property type="match status" value="1"/>
</dbReference>
<evidence type="ECO:0000256" key="15">
    <source>
        <dbReference type="PROSITE-ProRule" id="PRU00169"/>
    </source>
</evidence>
<dbReference type="Pfam" id="PF02518">
    <property type="entry name" value="HATPase_c"/>
    <property type="match status" value="1"/>
</dbReference>
<dbReference type="RefSeq" id="WP_386028555.1">
    <property type="nucleotide sequence ID" value="NZ_JBHUHX010000052.1"/>
</dbReference>
<dbReference type="PROSITE" id="PS50894">
    <property type="entry name" value="HPT"/>
    <property type="match status" value="1"/>
</dbReference>
<evidence type="ECO:0000259" key="20">
    <source>
        <dbReference type="PROSITE" id="PS50113"/>
    </source>
</evidence>
<dbReference type="SUPFAM" id="SSF55874">
    <property type="entry name" value="ATPase domain of HSP90 chaperone/DNA topoisomerase II/histidine kinase"/>
    <property type="match status" value="1"/>
</dbReference>
<dbReference type="Pfam" id="PF13188">
    <property type="entry name" value="PAS_8"/>
    <property type="match status" value="1"/>
</dbReference>
<dbReference type="SUPFAM" id="SSF47384">
    <property type="entry name" value="Homodimeric domain of signal transducing histidine kinase"/>
    <property type="match status" value="1"/>
</dbReference>
<dbReference type="SMART" id="SM00304">
    <property type="entry name" value="HAMP"/>
    <property type="match status" value="1"/>
</dbReference>
<feature type="modified residue" description="Phosphohistidine" evidence="14">
    <location>
        <position position="1015"/>
    </location>
</feature>
<keyword evidence="5 15" id="KW-0597">Phosphoprotein</keyword>
<dbReference type="SUPFAM" id="SSF55785">
    <property type="entry name" value="PYP-like sensor domain (PAS domain)"/>
    <property type="match status" value="1"/>
</dbReference>
<dbReference type="Gene3D" id="1.10.287.130">
    <property type="match status" value="1"/>
</dbReference>
<dbReference type="CDD" id="cd00082">
    <property type="entry name" value="HisKA"/>
    <property type="match status" value="1"/>
</dbReference>
<comment type="caution">
    <text evidence="23">The sequence shown here is derived from an EMBL/GenBank/DDBJ whole genome shotgun (WGS) entry which is preliminary data.</text>
</comment>
<dbReference type="CDD" id="cd16922">
    <property type="entry name" value="HATPase_EvgS-ArcB-TorS-like"/>
    <property type="match status" value="1"/>
</dbReference>
<dbReference type="Proteomes" id="UP001597337">
    <property type="component" value="Unassembled WGS sequence"/>
</dbReference>
<evidence type="ECO:0000313" key="23">
    <source>
        <dbReference type="EMBL" id="MFD2113728.1"/>
    </source>
</evidence>
<dbReference type="PROSITE" id="PS50112">
    <property type="entry name" value="PAS"/>
    <property type="match status" value="1"/>
</dbReference>
<proteinExistence type="predicted"/>
<dbReference type="Gene3D" id="6.10.340.10">
    <property type="match status" value="1"/>
</dbReference>
<dbReference type="SMART" id="SM00388">
    <property type="entry name" value="HisKA"/>
    <property type="match status" value="1"/>
</dbReference>
<dbReference type="Gene3D" id="3.30.450.20">
    <property type="entry name" value="PAS domain"/>
    <property type="match status" value="1"/>
</dbReference>
<dbReference type="SUPFAM" id="SSF47226">
    <property type="entry name" value="Histidine-containing phosphotransfer domain, HPT domain"/>
    <property type="match status" value="1"/>
</dbReference>
<dbReference type="Pfam" id="PF00512">
    <property type="entry name" value="HisKA"/>
    <property type="match status" value="1"/>
</dbReference>
<reference evidence="24" key="1">
    <citation type="journal article" date="2019" name="Int. J. Syst. Evol. Microbiol.">
        <title>The Global Catalogue of Microorganisms (GCM) 10K type strain sequencing project: providing services to taxonomists for standard genome sequencing and annotation.</title>
        <authorList>
            <consortium name="The Broad Institute Genomics Platform"/>
            <consortium name="The Broad Institute Genome Sequencing Center for Infectious Disease"/>
            <person name="Wu L."/>
            <person name="Ma J."/>
        </authorList>
    </citation>
    <scope>NUCLEOTIDE SEQUENCE [LARGE SCALE GENOMIC DNA]</scope>
    <source>
        <strain evidence="24">KACC 12597</strain>
    </source>
</reference>
<gene>
    <name evidence="23" type="ORF">ACFSJC_17915</name>
</gene>
<dbReference type="PANTHER" id="PTHR45339:SF1">
    <property type="entry name" value="HYBRID SIGNAL TRANSDUCTION HISTIDINE KINASE J"/>
    <property type="match status" value="1"/>
</dbReference>
<dbReference type="PROSITE" id="PS50113">
    <property type="entry name" value="PAC"/>
    <property type="match status" value="1"/>
</dbReference>
<dbReference type="PROSITE" id="PS50109">
    <property type="entry name" value="HIS_KIN"/>
    <property type="match status" value="1"/>
</dbReference>
<evidence type="ECO:0000256" key="10">
    <source>
        <dbReference type="ARBA" id="ARBA00022840"/>
    </source>
</evidence>
<dbReference type="Pfam" id="PF00672">
    <property type="entry name" value="HAMP"/>
    <property type="match status" value="1"/>
</dbReference>
<dbReference type="InterPro" id="IPR036097">
    <property type="entry name" value="HisK_dim/P_sf"/>
</dbReference>
<dbReference type="InterPro" id="IPR005467">
    <property type="entry name" value="His_kinase_dom"/>
</dbReference>
<dbReference type="PROSITE" id="PS50110">
    <property type="entry name" value="RESPONSE_REGULATORY"/>
    <property type="match status" value="2"/>
</dbReference>
<keyword evidence="13 16" id="KW-0472">Membrane</keyword>
<dbReference type="Pfam" id="PF01627">
    <property type="entry name" value="Hpt"/>
    <property type="match status" value="1"/>
</dbReference>
<organism evidence="23 24">
    <name type="scientific">Thiorhodococcus fuscus</name>
    <dbReference type="NCBI Taxonomy" id="527200"/>
    <lineage>
        <taxon>Bacteria</taxon>
        <taxon>Pseudomonadati</taxon>
        <taxon>Pseudomonadota</taxon>
        <taxon>Gammaproteobacteria</taxon>
        <taxon>Chromatiales</taxon>
        <taxon>Chromatiaceae</taxon>
        <taxon>Thiorhodococcus</taxon>
    </lineage>
</organism>
<dbReference type="Pfam" id="PF00072">
    <property type="entry name" value="Response_reg"/>
    <property type="match status" value="2"/>
</dbReference>
<dbReference type="EC" id="2.7.13.3" evidence="3"/>
<dbReference type="NCBIfam" id="TIGR00229">
    <property type="entry name" value="sensory_box"/>
    <property type="match status" value="1"/>
</dbReference>
<dbReference type="CDD" id="cd00130">
    <property type="entry name" value="PAS"/>
    <property type="match status" value="1"/>
</dbReference>
<evidence type="ECO:0000259" key="17">
    <source>
        <dbReference type="PROSITE" id="PS50109"/>
    </source>
</evidence>
<dbReference type="InterPro" id="IPR003661">
    <property type="entry name" value="HisK_dim/P_dom"/>
</dbReference>
<dbReference type="InterPro" id="IPR003660">
    <property type="entry name" value="HAMP_dom"/>
</dbReference>
<keyword evidence="4" id="KW-1003">Cell membrane</keyword>
<feature type="transmembrane region" description="Helical" evidence="16">
    <location>
        <begin position="17"/>
        <end position="37"/>
    </location>
</feature>
<evidence type="ECO:0000256" key="6">
    <source>
        <dbReference type="ARBA" id="ARBA00022679"/>
    </source>
</evidence>
<evidence type="ECO:0000313" key="24">
    <source>
        <dbReference type="Proteomes" id="UP001597337"/>
    </source>
</evidence>
<keyword evidence="11 16" id="KW-1133">Transmembrane helix</keyword>
<evidence type="ECO:0000256" key="7">
    <source>
        <dbReference type="ARBA" id="ARBA00022692"/>
    </source>
</evidence>